<keyword evidence="2 4" id="KW-0560">Oxidoreductase</keyword>
<dbReference type="GO" id="GO:0006081">
    <property type="term" value="P:aldehyde metabolic process"/>
    <property type="evidence" value="ECO:0007669"/>
    <property type="project" value="InterPro"/>
</dbReference>
<dbReference type="GO" id="GO:0005737">
    <property type="term" value="C:cytoplasm"/>
    <property type="evidence" value="ECO:0007669"/>
    <property type="project" value="TreeGrafter"/>
</dbReference>
<dbReference type="Proteomes" id="UP000053555">
    <property type="component" value="Unassembled WGS sequence"/>
</dbReference>
<dbReference type="GO" id="GO:0004029">
    <property type="term" value="F:aldehyde dehydrogenase (NAD+) activity"/>
    <property type="evidence" value="ECO:0007669"/>
    <property type="project" value="UniProtKB-EC"/>
</dbReference>
<comment type="similarity">
    <text evidence="1">Belongs to the aldehyde dehydrogenase family.</text>
</comment>
<dbReference type="EC" id="1.2.1.3" evidence="4"/>
<feature type="domain" description="Aldehyde dehydrogenase" evidence="3">
    <location>
        <begin position="6"/>
        <end position="46"/>
    </location>
</feature>
<reference evidence="4" key="1">
    <citation type="submission" date="2014-07" db="EMBL/GenBank/DDBJ databases">
        <title>Identification of a novel salt tolerance gene in wild soybean by whole-genome sequencing.</title>
        <authorList>
            <person name="Lam H.-M."/>
            <person name="Qi X."/>
            <person name="Li M.-W."/>
            <person name="Liu X."/>
            <person name="Xie M."/>
            <person name="Ni M."/>
            <person name="Xu X."/>
        </authorList>
    </citation>
    <scope>NUCLEOTIDE SEQUENCE [LARGE SCALE GENOMIC DNA]</scope>
    <source>
        <tissue evidence="4">Root</tissue>
    </source>
</reference>
<dbReference type="InterPro" id="IPR016162">
    <property type="entry name" value="Ald_DH_N"/>
</dbReference>
<dbReference type="InterPro" id="IPR016163">
    <property type="entry name" value="Ald_DH_C"/>
</dbReference>
<dbReference type="InterPro" id="IPR016161">
    <property type="entry name" value="Ald_DH/histidinol_DH"/>
</dbReference>
<dbReference type="Gene3D" id="3.40.605.10">
    <property type="entry name" value="Aldehyde Dehydrogenase, Chain A, domain 1"/>
    <property type="match status" value="1"/>
</dbReference>
<sequence length="104" mass="11714">MIDQLFVGSARVGRIVMAATVKHLTPMILELGGKCPTVVESDVNLQVDALKEELEQYFGKDPMESKDMSRIVSPNQFVRLVNLLDEDKVSNKIVLRGQRDEKKL</sequence>
<evidence type="ECO:0000313" key="4">
    <source>
        <dbReference type="EMBL" id="KHN08853.1"/>
    </source>
</evidence>
<proteinExistence type="inferred from homology"/>
<evidence type="ECO:0000256" key="1">
    <source>
        <dbReference type="ARBA" id="ARBA00009986"/>
    </source>
</evidence>
<dbReference type="Gene3D" id="3.40.309.10">
    <property type="entry name" value="Aldehyde Dehydrogenase, Chain A, domain 2"/>
    <property type="match status" value="2"/>
</dbReference>
<dbReference type="InterPro" id="IPR012394">
    <property type="entry name" value="Aldehyde_DH_NAD(P)"/>
</dbReference>
<dbReference type="EMBL" id="KN665625">
    <property type="protein sequence ID" value="KHN08853.1"/>
    <property type="molecule type" value="Genomic_DNA"/>
</dbReference>
<name>A0A0B2PMI9_GLYSO</name>
<dbReference type="AlphaFoldDB" id="A0A0B2PMI9"/>
<protein>
    <submittedName>
        <fullName evidence="4">Aldehyde dehydrogenase family 3 member H1</fullName>
        <ecNumber evidence="4">1.2.1.3</ecNumber>
    </submittedName>
</protein>
<dbReference type="PANTHER" id="PTHR43570:SF25">
    <property type="entry name" value="ALDEHYDE DEHYDROGENASE FAMILY 3 MEMBER I1, CHLOROPLASTIC"/>
    <property type="match status" value="1"/>
</dbReference>
<dbReference type="Pfam" id="PF00171">
    <property type="entry name" value="Aldedh"/>
    <property type="match status" value="1"/>
</dbReference>
<dbReference type="PANTHER" id="PTHR43570">
    <property type="entry name" value="ALDEHYDE DEHYDROGENASE"/>
    <property type="match status" value="1"/>
</dbReference>
<evidence type="ECO:0000259" key="3">
    <source>
        <dbReference type="Pfam" id="PF00171"/>
    </source>
</evidence>
<dbReference type="SUPFAM" id="SSF53720">
    <property type="entry name" value="ALDH-like"/>
    <property type="match status" value="1"/>
</dbReference>
<accession>A0A0B2PMI9</accession>
<organism evidence="4">
    <name type="scientific">Glycine soja</name>
    <name type="common">Wild soybean</name>
    <dbReference type="NCBI Taxonomy" id="3848"/>
    <lineage>
        <taxon>Eukaryota</taxon>
        <taxon>Viridiplantae</taxon>
        <taxon>Streptophyta</taxon>
        <taxon>Embryophyta</taxon>
        <taxon>Tracheophyta</taxon>
        <taxon>Spermatophyta</taxon>
        <taxon>Magnoliopsida</taxon>
        <taxon>eudicotyledons</taxon>
        <taxon>Gunneridae</taxon>
        <taxon>Pentapetalae</taxon>
        <taxon>rosids</taxon>
        <taxon>fabids</taxon>
        <taxon>Fabales</taxon>
        <taxon>Fabaceae</taxon>
        <taxon>Papilionoideae</taxon>
        <taxon>50 kb inversion clade</taxon>
        <taxon>NPAAA clade</taxon>
        <taxon>indigoferoid/millettioid clade</taxon>
        <taxon>Phaseoleae</taxon>
        <taxon>Glycine</taxon>
        <taxon>Glycine subgen. Soja</taxon>
    </lineage>
</organism>
<dbReference type="InterPro" id="IPR015590">
    <property type="entry name" value="Aldehyde_DH_dom"/>
</dbReference>
<evidence type="ECO:0000256" key="2">
    <source>
        <dbReference type="ARBA" id="ARBA00023002"/>
    </source>
</evidence>
<gene>
    <name evidence="4" type="ORF">glysoja_041724</name>
</gene>